<protein>
    <recommendedName>
        <fullName evidence="3 9">DNA repair protein RecN</fullName>
    </recommendedName>
    <alternativeName>
        <fullName evidence="8 9">Recombination protein N</fullName>
    </alternativeName>
</protein>
<organism evidence="12 13">
    <name type="scientific">Oxalicibacterium solurbis</name>
    <dbReference type="NCBI Taxonomy" id="69280"/>
    <lineage>
        <taxon>Bacteria</taxon>
        <taxon>Pseudomonadati</taxon>
        <taxon>Pseudomonadota</taxon>
        <taxon>Betaproteobacteria</taxon>
        <taxon>Burkholderiales</taxon>
        <taxon>Oxalobacteraceae</taxon>
        <taxon>Oxalicibacterium</taxon>
    </lineage>
</organism>
<dbReference type="GO" id="GO:0043590">
    <property type="term" value="C:bacterial nucleoid"/>
    <property type="evidence" value="ECO:0007669"/>
    <property type="project" value="TreeGrafter"/>
</dbReference>
<feature type="domain" description="RecF/RecN/SMC N-terminal" evidence="11">
    <location>
        <begin position="13"/>
        <end position="519"/>
    </location>
</feature>
<dbReference type="GO" id="GO:0006310">
    <property type="term" value="P:DNA recombination"/>
    <property type="evidence" value="ECO:0007669"/>
    <property type="project" value="InterPro"/>
</dbReference>
<dbReference type="FunFam" id="3.40.50.300:FF:000356">
    <property type="entry name" value="DNA repair protein RecN"/>
    <property type="match status" value="1"/>
</dbReference>
<sequence>MVERASRNPFFMLRTLSIRDFVIVDAIELEFSAGFSVFTGETGAGKSILIDALALALGGRGDASVVREGAARADITAEFALDTLQSELQGWLAANEFDNDEGSILLRRVIDSAGRSKAFINGITATAAQLRELGEQLVDIHGQHAHQSLLKNDAQRRLLDNQAGLQDEAKAVAAAYKAWRALTKQREEFETNAKNVLLERERLEWQVGELEKLAAKPGEWNEISNEHSRLSHAASLIEGAQDALNLISESDTAPMLSQLSGITTRLGKLVDLDAGLQPALDMLEPARIQLQEAVYALNDYLGRIELDPARLREVERRMEDLHGAARKFHVEPDDLSQEFDRLSEQLQQLADASDLDALRAQEEKLKAAYMTAAQKLSKARAKAAKALGTAVTAAMQELSMAGGKFDITLQACDPASFGLEQVEFLVAGHAGTTPRPLAKVASGGELARISLAISVITSSATATPTLIFDEVDSGIGGGVAEVVGRLLRKLGQDRQVLCVTHLPQVASQANLHFQVSKHNSDGKTLSAIAPLDSDARVEEIARMLGGLEITATTRSHARELLAS</sequence>
<evidence type="ECO:0000256" key="4">
    <source>
        <dbReference type="ARBA" id="ARBA00022741"/>
    </source>
</evidence>
<evidence type="ECO:0000256" key="6">
    <source>
        <dbReference type="ARBA" id="ARBA00022840"/>
    </source>
</evidence>
<evidence type="ECO:0000313" key="12">
    <source>
        <dbReference type="EMBL" id="GGI54116.1"/>
    </source>
</evidence>
<evidence type="ECO:0000256" key="5">
    <source>
        <dbReference type="ARBA" id="ARBA00022763"/>
    </source>
</evidence>
<dbReference type="SUPFAM" id="SSF52540">
    <property type="entry name" value="P-loop containing nucleoside triphosphate hydrolases"/>
    <property type="match status" value="2"/>
</dbReference>
<evidence type="ECO:0000256" key="7">
    <source>
        <dbReference type="ARBA" id="ARBA00023204"/>
    </source>
</evidence>
<name>A0A8J3AXT3_9BURK</name>
<evidence type="ECO:0000256" key="1">
    <source>
        <dbReference type="ARBA" id="ARBA00003618"/>
    </source>
</evidence>
<dbReference type="Proteomes" id="UP000627205">
    <property type="component" value="Unassembled WGS sequence"/>
</dbReference>
<dbReference type="Gene3D" id="3.40.50.300">
    <property type="entry name" value="P-loop containing nucleotide triphosphate hydrolases"/>
    <property type="match status" value="2"/>
</dbReference>
<comment type="similarity">
    <text evidence="2 9">Belongs to the RecN family.</text>
</comment>
<evidence type="ECO:0000259" key="11">
    <source>
        <dbReference type="Pfam" id="PF02463"/>
    </source>
</evidence>
<keyword evidence="10" id="KW-0175">Coiled coil</keyword>
<dbReference type="InterPro" id="IPR004604">
    <property type="entry name" value="DNA_recomb/repair_RecN"/>
</dbReference>
<evidence type="ECO:0000313" key="13">
    <source>
        <dbReference type="Proteomes" id="UP000627205"/>
    </source>
</evidence>
<keyword evidence="13" id="KW-1185">Reference proteome</keyword>
<feature type="coiled-coil region" evidence="10">
    <location>
        <begin position="186"/>
        <end position="213"/>
    </location>
</feature>
<dbReference type="InterPro" id="IPR027417">
    <property type="entry name" value="P-loop_NTPase"/>
</dbReference>
<keyword evidence="4" id="KW-0547">Nucleotide-binding</keyword>
<keyword evidence="7 9" id="KW-0234">DNA repair</keyword>
<dbReference type="NCBIfam" id="NF008121">
    <property type="entry name" value="PRK10869.1"/>
    <property type="match status" value="1"/>
</dbReference>
<evidence type="ECO:0000256" key="3">
    <source>
        <dbReference type="ARBA" id="ARBA00021315"/>
    </source>
</evidence>
<reference evidence="12" key="1">
    <citation type="journal article" date="2014" name="Int. J. Syst. Evol. Microbiol.">
        <title>Complete genome sequence of Corynebacterium casei LMG S-19264T (=DSM 44701T), isolated from a smear-ripened cheese.</title>
        <authorList>
            <consortium name="US DOE Joint Genome Institute (JGI-PGF)"/>
            <person name="Walter F."/>
            <person name="Albersmeier A."/>
            <person name="Kalinowski J."/>
            <person name="Ruckert C."/>
        </authorList>
    </citation>
    <scope>NUCLEOTIDE SEQUENCE</scope>
    <source>
        <strain evidence="12">CCM 7664</strain>
    </source>
</reference>
<reference evidence="12" key="2">
    <citation type="submission" date="2020-09" db="EMBL/GenBank/DDBJ databases">
        <authorList>
            <person name="Sun Q."/>
            <person name="Sedlacek I."/>
        </authorList>
    </citation>
    <scope>NUCLEOTIDE SEQUENCE</scope>
    <source>
        <strain evidence="12">CCM 7664</strain>
    </source>
</reference>
<evidence type="ECO:0000256" key="10">
    <source>
        <dbReference type="SAM" id="Coils"/>
    </source>
</evidence>
<dbReference type="GO" id="GO:0006281">
    <property type="term" value="P:DNA repair"/>
    <property type="evidence" value="ECO:0007669"/>
    <property type="project" value="UniProtKB-KW"/>
</dbReference>
<dbReference type="FunFam" id="3.40.50.300:FF:000319">
    <property type="entry name" value="DNA repair protein RecN"/>
    <property type="match status" value="1"/>
</dbReference>
<evidence type="ECO:0000256" key="8">
    <source>
        <dbReference type="ARBA" id="ARBA00033408"/>
    </source>
</evidence>
<dbReference type="PANTHER" id="PTHR11059">
    <property type="entry name" value="DNA REPAIR PROTEIN RECN"/>
    <property type="match status" value="1"/>
</dbReference>
<comment type="caution">
    <text evidence="12">The sequence shown here is derived from an EMBL/GenBank/DDBJ whole genome shotgun (WGS) entry which is preliminary data.</text>
</comment>
<dbReference type="EMBL" id="BMDP01000002">
    <property type="protein sequence ID" value="GGI54116.1"/>
    <property type="molecule type" value="Genomic_DNA"/>
</dbReference>
<gene>
    <name evidence="12" type="primary">recN</name>
    <name evidence="12" type="ORF">GCM10011430_12900</name>
</gene>
<keyword evidence="6" id="KW-0067">ATP-binding</keyword>
<keyword evidence="5 9" id="KW-0227">DNA damage</keyword>
<dbReference type="CDD" id="cd03241">
    <property type="entry name" value="ABC_RecN"/>
    <property type="match status" value="2"/>
</dbReference>
<evidence type="ECO:0000256" key="9">
    <source>
        <dbReference type="PIRNR" id="PIRNR003128"/>
    </source>
</evidence>
<dbReference type="InterPro" id="IPR003395">
    <property type="entry name" value="RecF/RecN/SMC_N"/>
</dbReference>
<evidence type="ECO:0000256" key="2">
    <source>
        <dbReference type="ARBA" id="ARBA00009441"/>
    </source>
</evidence>
<dbReference type="PIRSF" id="PIRSF003128">
    <property type="entry name" value="RecN"/>
    <property type="match status" value="1"/>
</dbReference>
<dbReference type="AlphaFoldDB" id="A0A8J3AXT3"/>
<comment type="function">
    <text evidence="1 9">May be involved in recombinational repair of damaged DNA.</text>
</comment>
<accession>A0A8J3AXT3</accession>
<dbReference type="PANTHER" id="PTHR11059:SF0">
    <property type="entry name" value="DNA REPAIR PROTEIN RECN"/>
    <property type="match status" value="1"/>
</dbReference>
<proteinExistence type="inferred from homology"/>
<dbReference type="Pfam" id="PF02463">
    <property type="entry name" value="SMC_N"/>
    <property type="match status" value="1"/>
</dbReference>
<dbReference type="GO" id="GO:0005524">
    <property type="term" value="F:ATP binding"/>
    <property type="evidence" value="ECO:0007669"/>
    <property type="project" value="UniProtKB-KW"/>
</dbReference>
<dbReference type="GO" id="GO:0009432">
    <property type="term" value="P:SOS response"/>
    <property type="evidence" value="ECO:0007669"/>
    <property type="project" value="UniProtKB-ARBA"/>
</dbReference>
<dbReference type="NCBIfam" id="TIGR00634">
    <property type="entry name" value="recN"/>
    <property type="match status" value="1"/>
</dbReference>